<organism evidence="8">
    <name type="scientific">marine sediment metagenome</name>
    <dbReference type="NCBI Taxonomy" id="412755"/>
    <lineage>
        <taxon>unclassified sequences</taxon>
        <taxon>metagenomes</taxon>
        <taxon>ecological metagenomes</taxon>
    </lineage>
</organism>
<evidence type="ECO:0000256" key="3">
    <source>
        <dbReference type="ARBA" id="ARBA00022553"/>
    </source>
</evidence>
<accession>A0A0F9BT40</accession>
<dbReference type="InterPro" id="IPR000014">
    <property type="entry name" value="PAS"/>
</dbReference>
<dbReference type="InterPro" id="IPR035965">
    <property type="entry name" value="PAS-like_dom_sf"/>
</dbReference>
<sequence length="274" mass="31687">MAFLSKENYNPEEYLLDTLNDLDIGFVKVSNDGIILNHNLTFNKIFGYNPEKNLINTKILDYWLNSEEINSFREELFKNGIVKKYIAPAKKLDGEKIFLQMNIKLNKNSNGEIISSERSFTDVTKRIRTEQQLKESEEKLKKFMDSATDSFTLFDAKVNYVDFNKKSETMFGLNKEEVIGKNILDILPNLKETGRYDKYLEVIKTGKPFFIDDFIPHPRFGDIHLAMSAFKVSDGLGIIATDISERKKIEQKLRLHNEIMTNLAEGVHLIRADD</sequence>
<evidence type="ECO:0000259" key="7">
    <source>
        <dbReference type="PROSITE" id="PS50113"/>
    </source>
</evidence>
<dbReference type="Pfam" id="PF08448">
    <property type="entry name" value="PAS_4"/>
    <property type="match status" value="1"/>
</dbReference>
<feature type="non-terminal residue" evidence="8">
    <location>
        <position position="274"/>
    </location>
</feature>
<dbReference type="SUPFAM" id="SSF55785">
    <property type="entry name" value="PYP-like sensor domain (PAS domain)"/>
    <property type="match status" value="2"/>
</dbReference>
<dbReference type="PROSITE" id="PS50113">
    <property type="entry name" value="PAC"/>
    <property type="match status" value="1"/>
</dbReference>
<evidence type="ECO:0000256" key="4">
    <source>
        <dbReference type="ARBA" id="ARBA00022679"/>
    </source>
</evidence>
<keyword evidence="3" id="KW-0597">Phosphoprotein</keyword>
<dbReference type="PANTHER" id="PTHR43304:SF1">
    <property type="entry name" value="PAC DOMAIN-CONTAINING PROTEIN"/>
    <property type="match status" value="1"/>
</dbReference>
<dbReference type="NCBIfam" id="TIGR00229">
    <property type="entry name" value="sensory_box"/>
    <property type="match status" value="2"/>
</dbReference>
<evidence type="ECO:0000256" key="5">
    <source>
        <dbReference type="ARBA" id="ARBA00022777"/>
    </source>
</evidence>
<feature type="domain" description="PAC" evidence="7">
    <location>
        <begin position="83"/>
        <end position="135"/>
    </location>
</feature>
<dbReference type="InterPro" id="IPR013656">
    <property type="entry name" value="PAS_4"/>
</dbReference>
<feature type="domain" description="PAS" evidence="6">
    <location>
        <begin position="136"/>
        <end position="187"/>
    </location>
</feature>
<keyword evidence="5" id="KW-0418">Kinase</keyword>
<dbReference type="PROSITE" id="PS50112">
    <property type="entry name" value="PAS"/>
    <property type="match status" value="1"/>
</dbReference>
<dbReference type="EMBL" id="LAZR01050357">
    <property type="protein sequence ID" value="KKK87531.1"/>
    <property type="molecule type" value="Genomic_DNA"/>
</dbReference>
<evidence type="ECO:0000256" key="2">
    <source>
        <dbReference type="ARBA" id="ARBA00012438"/>
    </source>
</evidence>
<dbReference type="InterPro" id="IPR000700">
    <property type="entry name" value="PAS-assoc_C"/>
</dbReference>
<dbReference type="GO" id="GO:0004673">
    <property type="term" value="F:protein histidine kinase activity"/>
    <property type="evidence" value="ECO:0007669"/>
    <property type="project" value="UniProtKB-EC"/>
</dbReference>
<dbReference type="AlphaFoldDB" id="A0A0F9BT40"/>
<dbReference type="InterPro" id="IPR052162">
    <property type="entry name" value="Sensor_kinase/Photoreceptor"/>
</dbReference>
<gene>
    <name evidence="8" type="ORF">LCGC14_2752320</name>
</gene>
<reference evidence="8" key="1">
    <citation type="journal article" date="2015" name="Nature">
        <title>Complex archaea that bridge the gap between prokaryotes and eukaryotes.</title>
        <authorList>
            <person name="Spang A."/>
            <person name="Saw J.H."/>
            <person name="Jorgensen S.L."/>
            <person name="Zaremba-Niedzwiedzka K."/>
            <person name="Martijn J."/>
            <person name="Lind A.E."/>
            <person name="van Eijk R."/>
            <person name="Schleper C."/>
            <person name="Guy L."/>
            <person name="Ettema T.J."/>
        </authorList>
    </citation>
    <scope>NUCLEOTIDE SEQUENCE</scope>
</reference>
<dbReference type="Pfam" id="PF13426">
    <property type="entry name" value="PAS_9"/>
    <property type="match status" value="1"/>
</dbReference>
<dbReference type="EC" id="2.7.13.3" evidence="2"/>
<comment type="caution">
    <text evidence="8">The sequence shown here is derived from an EMBL/GenBank/DDBJ whole genome shotgun (WGS) entry which is preliminary data.</text>
</comment>
<proteinExistence type="predicted"/>
<evidence type="ECO:0000313" key="8">
    <source>
        <dbReference type="EMBL" id="KKK87531.1"/>
    </source>
</evidence>
<evidence type="ECO:0000259" key="6">
    <source>
        <dbReference type="PROSITE" id="PS50112"/>
    </source>
</evidence>
<name>A0A0F9BT40_9ZZZZ</name>
<dbReference type="CDD" id="cd00130">
    <property type="entry name" value="PAS"/>
    <property type="match status" value="2"/>
</dbReference>
<dbReference type="PANTHER" id="PTHR43304">
    <property type="entry name" value="PHYTOCHROME-LIKE PROTEIN CPH1"/>
    <property type="match status" value="1"/>
</dbReference>
<dbReference type="Gene3D" id="3.30.450.20">
    <property type="entry name" value="PAS domain"/>
    <property type="match status" value="2"/>
</dbReference>
<evidence type="ECO:0000256" key="1">
    <source>
        <dbReference type="ARBA" id="ARBA00000085"/>
    </source>
</evidence>
<comment type="catalytic activity">
    <reaction evidence="1">
        <text>ATP + protein L-histidine = ADP + protein N-phospho-L-histidine.</text>
        <dbReference type="EC" id="2.7.13.3"/>
    </reaction>
</comment>
<dbReference type="SMART" id="SM00091">
    <property type="entry name" value="PAS"/>
    <property type="match status" value="2"/>
</dbReference>
<protein>
    <recommendedName>
        <fullName evidence="2">histidine kinase</fullName>
        <ecNumber evidence="2">2.7.13.3</ecNumber>
    </recommendedName>
</protein>
<keyword evidence="4" id="KW-0808">Transferase</keyword>